<dbReference type="GO" id="GO:0005524">
    <property type="term" value="F:ATP binding"/>
    <property type="evidence" value="ECO:0007669"/>
    <property type="project" value="InterPro"/>
</dbReference>
<dbReference type="CDD" id="cd00180">
    <property type="entry name" value="PKc"/>
    <property type="match status" value="1"/>
</dbReference>
<dbReference type="InterPro" id="IPR000719">
    <property type="entry name" value="Prot_kinase_dom"/>
</dbReference>
<dbReference type="SUPFAM" id="SSF56112">
    <property type="entry name" value="Protein kinase-like (PK-like)"/>
    <property type="match status" value="1"/>
</dbReference>
<dbReference type="Gene3D" id="1.10.510.10">
    <property type="entry name" value="Transferase(Phosphotransferase) domain 1"/>
    <property type="match status" value="1"/>
</dbReference>
<keyword evidence="2" id="KW-0808">Transferase</keyword>
<dbReference type="PANTHER" id="PTHR33112">
    <property type="entry name" value="DOMAIN PROTEIN, PUTATIVE-RELATED"/>
    <property type="match status" value="1"/>
</dbReference>
<evidence type="ECO:0000313" key="2">
    <source>
        <dbReference type="EMBL" id="KAF4337521.1"/>
    </source>
</evidence>
<dbReference type="AlphaFoldDB" id="A0A9P5AEZ2"/>
<dbReference type="GO" id="GO:0004672">
    <property type="term" value="F:protein kinase activity"/>
    <property type="evidence" value="ECO:0007669"/>
    <property type="project" value="InterPro"/>
</dbReference>
<feature type="domain" description="Protein kinase" evidence="1">
    <location>
        <begin position="189"/>
        <end position="488"/>
    </location>
</feature>
<keyword evidence="2" id="KW-0418">Kinase</keyword>
<organism evidence="2 3">
    <name type="scientific">Fusarium beomiforme</name>
    <dbReference type="NCBI Taxonomy" id="44412"/>
    <lineage>
        <taxon>Eukaryota</taxon>
        <taxon>Fungi</taxon>
        <taxon>Dikarya</taxon>
        <taxon>Ascomycota</taxon>
        <taxon>Pezizomycotina</taxon>
        <taxon>Sordariomycetes</taxon>
        <taxon>Hypocreomycetidae</taxon>
        <taxon>Hypocreales</taxon>
        <taxon>Nectriaceae</taxon>
        <taxon>Fusarium</taxon>
        <taxon>Fusarium burgessii species complex</taxon>
    </lineage>
</organism>
<reference evidence="2" key="2">
    <citation type="submission" date="2020-02" db="EMBL/GenBank/DDBJ databases">
        <title>Identification and distribution of gene clusters putatively required for synthesis of sphingolipid metabolism inhibitors in phylogenetically diverse species of the filamentous fungus Fusarium.</title>
        <authorList>
            <person name="Kim H.-S."/>
            <person name="Busman M."/>
            <person name="Brown D.W."/>
            <person name="Divon H."/>
            <person name="Uhlig S."/>
            <person name="Proctor R.H."/>
        </authorList>
    </citation>
    <scope>NUCLEOTIDE SEQUENCE</scope>
    <source>
        <strain evidence="2">NRRL 25174</strain>
    </source>
</reference>
<evidence type="ECO:0000259" key="1">
    <source>
        <dbReference type="PROSITE" id="PS50011"/>
    </source>
</evidence>
<proteinExistence type="predicted"/>
<dbReference type="PROSITE" id="PS00108">
    <property type="entry name" value="PROTEIN_KINASE_ST"/>
    <property type="match status" value="1"/>
</dbReference>
<dbReference type="PROSITE" id="PS50011">
    <property type="entry name" value="PROTEIN_KINASE_DOM"/>
    <property type="match status" value="1"/>
</dbReference>
<dbReference type="OrthoDB" id="5125733at2759"/>
<dbReference type="InterPro" id="IPR010730">
    <property type="entry name" value="HET"/>
</dbReference>
<sequence>MEMQEPPQEITFKSITKLLTNRKTRGITKKQVEEWKDAHCEPFMPRNRIRSYVTTQRVKATLSKLLGIDDDGLAEFVANEAPIAFLTMILVDAVHDQNGQPYIRLLQRHRFSDESFPIRTIDNPDVDEEEDLLEMCGVGSDVILRCFTEWKPMLKLEYEAKQWTFLAPIFRESNFDNEFATECRMPFEYIQNAEEFRGAFGTNQISGKEYTEVAVKFMNINSTSSASDVEKFYGKEGTTLCQMRDMNDPHLIRAIAAYKKGPDRCFIFPWAEGGNLDSLWRTDQSKLDKDLVIWAINQMAGISGGIWKLHEINIRHGDIKPANILCFKDSVDRNGRGTLKIADVGLAKVHNEYTQYRNVATTNRHSSERYEPPEMPSYLRGDPVSRRYDVWSLGCVFLEFAIWLILGWPRVGVFRKDLKDSNTDKFWEQTKDDSPQHHVVKKIINELEHKVPDPSGLMHLIKLISSRLLVPIKARADAKTLFGELGYIQKKCRKDGSYCFGRTLAAVAKKRLGPAGDDPDSVPDQRTINLEFNRTLEDLERDSNNCRMCLFLFQIFSRSSISPTETLNLFTDGRNYSLSSPDSPALISLYLDPDYTGQAPPQAQLGLPILPEVGSTQQFRLLSRWIHLCDATHDCMVNQPHTEKVMPTRVIDVGTSLSPSLRLVETSGTGLNARYLALSHCWGRLTREETFCTYKDTLKSLKEAIPFDKLPRTFRDAVTVTRGLNIQYLWIDSLCIIQEDSADWQAESGKMEDVFNSAYCTIAASSSTSSLDGFLNAREERAVIGIQTPKGPLYLAEAIDDFHKHVEQGILNTRGWVFQERALSRRTIHFTSKQVYWECGQGVHCETLAQLQNRESALLGDSDFPTYGLQKYKDDSIRLVQYLYKTYSELNLTNTTDRSKALLGLEKRLGRVFKSRAEYGVLSVYFERLLLWQVEVPQERILYPKAGRVPSWSWMSTMGKVHYIDIPFGQVAWTGNIKFLGLQTEVAWDGRIQTEANELSIDRTELEKRAHADLSGMQLDPASLKLCPADTTDPI</sequence>
<dbReference type="EMBL" id="PVQB02000407">
    <property type="protein sequence ID" value="KAF4337521.1"/>
    <property type="molecule type" value="Genomic_DNA"/>
</dbReference>
<dbReference type="PANTHER" id="PTHR33112:SF10">
    <property type="entry name" value="TOL"/>
    <property type="match status" value="1"/>
</dbReference>
<reference evidence="2" key="1">
    <citation type="journal article" date="2017" name="Mycologia">
        <title>Fusarium algeriense, sp. nov., a novel toxigenic crown rot pathogen of durum wheat from Algeria is nested in the Fusarium burgessii species complex.</title>
        <authorList>
            <person name="Laraba I."/>
            <person name="Keddad A."/>
            <person name="Boureghda H."/>
            <person name="Abdallah N."/>
            <person name="Vaughan M.M."/>
            <person name="Proctor R.H."/>
            <person name="Busman M."/>
            <person name="O'Donnell K."/>
        </authorList>
    </citation>
    <scope>NUCLEOTIDE SEQUENCE</scope>
    <source>
        <strain evidence="2">NRRL 25174</strain>
    </source>
</reference>
<dbReference type="Proteomes" id="UP000730481">
    <property type="component" value="Unassembled WGS sequence"/>
</dbReference>
<dbReference type="Pfam" id="PF06985">
    <property type="entry name" value="HET"/>
    <property type="match status" value="1"/>
</dbReference>
<protein>
    <submittedName>
        <fullName evidence="2">Serine threonine kinase</fullName>
    </submittedName>
</protein>
<keyword evidence="3" id="KW-1185">Reference proteome</keyword>
<accession>A0A9P5AEZ2</accession>
<evidence type="ECO:0000313" key="3">
    <source>
        <dbReference type="Proteomes" id="UP000730481"/>
    </source>
</evidence>
<dbReference type="InterPro" id="IPR011009">
    <property type="entry name" value="Kinase-like_dom_sf"/>
</dbReference>
<gene>
    <name evidence="2" type="ORF">FBEOM_8619</name>
</gene>
<dbReference type="InterPro" id="IPR008271">
    <property type="entry name" value="Ser/Thr_kinase_AS"/>
</dbReference>
<dbReference type="Pfam" id="PF00069">
    <property type="entry name" value="Pkinase"/>
    <property type="match status" value="1"/>
</dbReference>
<name>A0A9P5AEZ2_9HYPO</name>
<comment type="caution">
    <text evidence="2">The sequence shown here is derived from an EMBL/GenBank/DDBJ whole genome shotgun (WGS) entry which is preliminary data.</text>
</comment>
<dbReference type="SMART" id="SM00220">
    <property type="entry name" value="S_TKc"/>
    <property type="match status" value="1"/>
</dbReference>